<evidence type="ECO:0000313" key="5">
    <source>
        <dbReference type="RefSeq" id="XP_011311854.1"/>
    </source>
</evidence>
<accession>A0A9R1TLU9</accession>
<dbReference type="Gene3D" id="3.40.50.2060">
    <property type="match status" value="1"/>
</dbReference>
<proteinExistence type="inferred from homology"/>
<dbReference type="GO" id="GO:0016192">
    <property type="term" value="P:vesicle-mediated transport"/>
    <property type="evidence" value="ECO:0007669"/>
    <property type="project" value="InterPro"/>
</dbReference>
<evidence type="ECO:0000313" key="4">
    <source>
        <dbReference type="RefSeq" id="XP_011311853.1"/>
    </source>
</evidence>
<dbReference type="InterPro" id="IPR001619">
    <property type="entry name" value="Sec1-like"/>
</dbReference>
<dbReference type="Gene3D" id="1.25.40.850">
    <property type="match status" value="1"/>
</dbReference>
<dbReference type="KEGG" id="fas:105271798"/>
<dbReference type="CTD" id="26276"/>
<dbReference type="RefSeq" id="XP_011311853.1">
    <property type="nucleotide sequence ID" value="XM_011313551.1"/>
</dbReference>
<dbReference type="Gene3D" id="3.90.830.10">
    <property type="entry name" value="Syntaxin Binding Protein 1, Chain A, domain 2"/>
    <property type="match status" value="1"/>
</dbReference>
<dbReference type="Pfam" id="PF00995">
    <property type="entry name" value="Sec1"/>
    <property type="match status" value="1"/>
</dbReference>
<keyword evidence="2" id="KW-1185">Reference proteome</keyword>
<evidence type="ECO:0000313" key="3">
    <source>
        <dbReference type="RefSeq" id="XP_011311852.1"/>
    </source>
</evidence>
<dbReference type="AlphaFoldDB" id="A0A9R1TNA0"/>
<dbReference type="SUPFAM" id="SSF56815">
    <property type="entry name" value="Sec1/munc18-like (SM) proteins"/>
    <property type="match status" value="1"/>
</dbReference>
<dbReference type="Proteomes" id="UP000694866">
    <property type="component" value="Unplaced"/>
</dbReference>
<dbReference type="GeneID" id="105271798"/>
<evidence type="ECO:0000313" key="6">
    <source>
        <dbReference type="RefSeq" id="XP_011311855.1"/>
    </source>
</evidence>
<dbReference type="RefSeq" id="XP_011311854.1">
    <property type="nucleotide sequence ID" value="XM_011313552.1"/>
</dbReference>
<sequence length="564" mass="63237">MDITFDDRLSALQQISQRKFVEVLGSISGKKDLIIEQKLMKPLDSFIGATVLKRHGVDKIFKLEPGLKPTNTQRIFLTSCDLISCKRVLDQIQSEISQAQGLSFHILVTPRVPAVVHSLIEEEGLANLVKILALSWEPIQIDGNVLSLETPMFPELYYHRDSGLLPALARSLWSLQMVLGWAKLTLTFGKYSDQLLKMMETMKESMRSAASESEVGGLIIMDRSYDFVSTLLTPVSYLGLLSEVISINVSTAVVDNIAMKLDPKRDEVYEDIRDIHFSDVFPKLRAMAKSLKAEQEATKSMKLGDMGRYVATKLQKTTEMKKQLATHISGCEAIIGALGSDFEALQSTEKAILESNRRKECLDYIERNIDDNPMRSLRLLCLMSITGDGVTPNDFQSIQKSYLHAHGYENIPLFHKLETTGLLRYRKENLLRKLPTWSREWSVNAQKMKLLPNQSKRSETKAVCPSYVFSGAYIPAIAQFLNVTLAHSTDPKSFEEMISLPECKVNCPRAVVQPKTFIICIIGGITYGEVSACRLIEKSMGIRLVMISDCVLSGNKLIKSIQDA</sequence>
<dbReference type="OrthoDB" id="10262528at2759"/>
<dbReference type="InterPro" id="IPR027482">
    <property type="entry name" value="Sec1-like_dom2"/>
</dbReference>
<evidence type="ECO:0000256" key="1">
    <source>
        <dbReference type="ARBA" id="ARBA00009884"/>
    </source>
</evidence>
<dbReference type="PANTHER" id="PTHR11679">
    <property type="entry name" value="VESICLE PROTEIN SORTING-ASSOCIATED"/>
    <property type="match status" value="1"/>
</dbReference>
<reference evidence="3 4" key="1">
    <citation type="submission" date="2025-04" db="UniProtKB">
        <authorList>
            <consortium name="RefSeq"/>
        </authorList>
    </citation>
    <scope>IDENTIFICATION</scope>
    <source>
        <strain evidence="3 4">USDA-PBARC FA_bdor</strain>
        <tissue evidence="3 4">Whole organism</tissue>
    </source>
</reference>
<dbReference type="RefSeq" id="XP_011311852.1">
    <property type="nucleotide sequence ID" value="XM_011313550.1"/>
</dbReference>
<evidence type="ECO:0000313" key="2">
    <source>
        <dbReference type="Proteomes" id="UP000694866"/>
    </source>
</evidence>
<dbReference type="Gene3D" id="3.40.50.1910">
    <property type="match status" value="2"/>
</dbReference>
<accession>A0A9R1TNA0</accession>
<gene>
    <name evidence="3 4 5 6" type="primary">Vps33B</name>
</gene>
<protein>
    <submittedName>
        <fullName evidence="3 4">Vacuolar protein sorting-associated protein 33B</fullName>
    </submittedName>
</protein>
<comment type="similarity">
    <text evidence="1">Belongs to the STXBP/unc-18/SEC1 family.</text>
</comment>
<name>A0A9R1TNA0_9HYME</name>
<dbReference type="InterPro" id="IPR036045">
    <property type="entry name" value="Sec1-like_sf"/>
</dbReference>
<dbReference type="InterPro" id="IPR043127">
    <property type="entry name" value="Sec-1-like_dom3a"/>
</dbReference>
<accession>A0A9R1TLP9</accession>
<dbReference type="InterPro" id="IPR043154">
    <property type="entry name" value="Sec-1-like_dom1"/>
</dbReference>
<organism evidence="2 4">
    <name type="scientific">Fopius arisanus</name>
    <dbReference type="NCBI Taxonomy" id="64838"/>
    <lineage>
        <taxon>Eukaryota</taxon>
        <taxon>Metazoa</taxon>
        <taxon>Ecdysozoa</taxon>
        <taxon>Arthropoda</taxon>
        <taxon>Hexapoda</taxon>
        <taxon>Insecta</taxon>
        <taxon>Pterygota</taxon>
        <taxon>Neoptera</taxon>
        <taxon>Endopterygota</taxon>
        <taxon>Hymenoptera</taxon>
        <taxon>Apocrita</taxon>
        <taxon>Ichneumonoidea</taxon>
        <taxon>Braconidae</taxon>
        <taxon>Opiinae</taxon>
        <taxon>Fopius</taxon>
    </lineage>
</organism>
<dbReference type="InterPro" id="IPR043155">
    <property type="entry name" value="VPS33_dom3b"/>
</dbReference>
<accession>A0A9R1TJN0</accession>
<dbReference type="RefSeq" id="XP_011311855.1">
    <property type="nucleotide sequence ID" value="XM_011313553.1"/>
</dbReference>